<dbReference type="RefSeq" id="WP_017234074.1">
    <property type="nucleotide sequence ID" value="NZ_CABPSL010000019.1"/>
</dbReference>
<comment type="subcellular location">
    <subcellularLocation>
        <location evidence="1">Cell membrane</location>
        <topology evidence="1">Multi-pass membrane protein</topology>
    </subcellularLocation>
</comment>
<keyword evidence="4" id="KW-1003">Cell membrane</keyword>
<evidence type="ECO:0000256" key="5">
    <source>
        <dbReference type="ARBA" id="ARBA00022692"/>
    </source>
</evidence>
<evidence type="ECO:0000256" key="2">
    <source>
        <dbReference type="ARBA" id="ARBA00008240"/>
    </source>
</evidence>
<dbReference type="PROSITE" id="PS00216">
    <property type="entry name" value="SUGAR_TRANSPORT_1"/>
    <property type="match status" value="1"/>
</dbReference>
<evidence type="ECO:0000256" key="7">
    <source>
        <dbReference type="ARBA" id="ARBA00022989"/>
    </source>
</evidence>
<evidence type="ECO:0000256" key="4">
    <source>
        <dbReference type="ARBA" id="ARBA00022475"/>
    </source>
</evidence>
<keyword evidence="3" id="KW-0813">Transport</keyword>
<dbReference type="AlphaFoldDB" id="A0A5E4XND1"/>
<feature type="transmembrane region" description="Helical" evidence="9">
    <location>
        <begin position="159"/>
        <end position="182"/>
    </location>
</feature>
<dbReference type="EMBL" id="CABPSL010000019">
    <property type="protein sequence ID" value="VVE37810.1"/>
    <property type="molecule type" value="Genomic_DNA"/>
</dbReference>
<feature type="transmembrane region" description="Helical" evidence="9">
    <location>
        <begin position="194"/>
        <end position="213"/>
    </location>
</feature>
<comment type="similarity">
    <text evidence="2">Belongs to the major facilitator superfamily. Metabolite:H+ Symporter (MHS) family (TC 2.A.1.6) family.</text>
</comment>
<sequence>MSASAAPNATAPAARTSPHAWRVIVSASIGNALEWFDLVVYGFFAVTIAKLFFPTGNDTVSLLLTLGTFGVSFFMRPLGAIVIGAYADRAGRKAALTLSILMMMVGTLLIALMPTYATIGVLAPVGIVIARMVQGFSAGGEFGSATAFLAEHAPKRRGFFSSWQVASQGLTTLLAAGFGALLTGNLSPEAMMSWGWRVPFFFGLLIGPVAYYIRRRLDETPEFLDIEPTQSPLRDTFASQKERLLLAIGVVVMATVATYLVLYMPTYAVKQLGLPSSAAFSAVLLTGVVQLIVAPIVGHWSDTHGRIKPMLTAAVALLVLVYPMFSLLDAHPTFGALMVFQIVLGLLMTTYFGALPALLTELFPVQVRTTGLSLGYNIAATVFGGFAPFIITWLIGATGNKLAPSFYLIFAALISITALLRTRKLGLR</sequence>
<evidence type="ECO:0000256" key="9">
    <source>
        <dbReference type="SAM" id="Phobius"/>
    </source>
</evidence>
<dbReference type="InterPro" id="IPR011701">
    <property type="entry name" value="MFS"/>
</dbReference>
<dbReference type="FunFam" id="1.20.1250.20:FF:000001">
    <property type="entry name" value="Dicarboxylate MFS transporter"/>
    <property type="match status" value="1"/>
</dbReference>
<feature type="transmembrane region" description="Helical" evidence="9">
    <location>
        <begin position="334"/>
        <end position="359"/>
    </location>
</feature>
<evidence type="ECO:0000313" key="11">
    <source>
        <dbReference type="EMBL" id="VVE37810.1"/>
    </source>
</evidence>
<feature type="transmembrane region" description="Helical" evidence="9">
    <location>
        <begin position="278"/>
        <end position="298"/>
    </location>
</feature>
<feature type="transmembrane region" description="Helical" evidence="9">
    <location>
        <begin position="94"/>
        <end position="113"/>
    </location>
</feature>
<dbReference type="InterPro" id="IPR020846">
    <property type="entry name" value="MFS_dom"/>
</dbReference>
<evidence type="ECO:0000256" key="8">
    <source>
        <dbReference type="ARBA" id="ARBA00023136"/>
    </source>
</evidence>
<dbReference type="PANTHER" id="PTHR43528:SF1">
    <property type="entry name" value="ALPHA-KETOGLUTARATE PERMEASE"/>
    <property type="match status" value="1"/>
</dbReference>
<dbReference type="InterPro" id="IPR051084">
    <property type="entry name" value="H+-coupled_symporters"/>
</dbReference>
<dbReference type="Pfam" id="PF07690">
    <property type="entry name" value="MFS_1"/>
    <property type="match status" value="1"/>
</dbReference>
<accession>A0A5E4XND1</accession>
<dbReference type="PANTHER" id="PTHR43528">
    <property type="entry name" value="ALPHA-KETOGLUTARATE PERMEASE"/>
    <property type="match status" value="1"/>
</dbReference>
<name>A0A5E4XND1_9BURK</name>
<protein>
    <submittedName>
        <fullName evidence="11">Membrane protein</fullName>
    </submittedName>
</protein>
<feature type="transmembrane region" description="Helical" evidence="9">
    <location>
        <begin position="59"/>
        <end position="87"/>
    </location>
</feature>
<dbReference type="InterPro" id="IPR005829">
    <property type="entry name" value="Sugar_transporter_CS"/>
</dbReference>
<dbReference type="InterPro" id="IPR036259">
    <property type="entry name" value="MFS_trans_sf"/>
</dbReference>
<feature type="transmembrane region" description="Helical" evidence="9">
    <location>
        <begin position="310"/>
        <end position="328"/>
    </location>
</feature>
<gene>
    <name evidence="11" type="ORF">PCE31106_03972</name>
</gene>
<feature type="transmembrane region" description="Helical" evidence="9">
    <location>
        <begin position="244"/>
        <end position="266"/>
    </location>
</feature>
<feature type="transmembrane region" description="Helical" evidence="9">
    <location>
        <begin position="371"/>
        <end position="396"/>
    </location>
</feature>
<dbReference type="GO" id="GO:0015293">
    <property type="term" value="F:symporter activity"/>
    <property type="evidence" value="ECO:0007669"/>
    <property type="project" value="UniProtKB-KW"/>
</dbReference>
<keyword evidence="8 9" id="KW-0472">Membrane</keyword>
<organism evidence="11 12">
    <name type="scientific">Pandoraea cepalis</name>
    <dbReference type="NCBI Taxonomy" id="2508294"/>
    <lineage>
        <taxon>Bacteria</taxon>
        <taxon>Pseudomonadati</taxon>
        <taxon>Pseudomonadota</taxon>
        <taxon>Betaproteobacteria</taxon>
        <taxon>Burkholderiales</taxon>
        <taxon>Burkholderiaceae</taxon>
        <taxon>Pandoraea</taxon>
    </lineage>
</organism>
<evidence type="ECO:0000259" key="10">
    <source>
        <dbReference type="PROSITE" id="PS50850"/>
    </source>
</evidence>
<evidence type="ECO:0000256" key="6">
    <source>
        <dbReference type="ARBA" id="ARBA00022847"/>
    </source>
</evidence>
<dbReference type="OrthoDB" id="6766492at2"/>
<dbReference type="GO" id="GO:0005886">
    <property type="term" value="C:plasma membrane"/>
    <property type="evidence" value="ECO:0007669"/>
    <property type="project" value="UniProtKB-SubCell"/>
</dbReference>
<proteinExistence type="inferred from homology"/>
<evidence type="ECO:0000313" key="12">
    <source>
        <dbReference type="Proteomes" id="UP000384354"/>
    </source>
</evidence>
<dbReference type="Gene3D" id="1.20.1250.20">
    <property type="entry name" value="MFS general substrate transporter like domains"/>
    <property type="match status" value="2"/>
</dbReference>
<keyword evidence="5 9" id="KW-0812">Transmembrane</keyword>
<evidence type="ECO:0000256" key="1">
    <source>
        <dbReference type="ARBA" id="ARBA00004651"/>
    </source>
</evidence>
<dbReference type="Proteomes" id="UP000384354">
    <property type="component" value="Unassembled WGS sequence"/>
</dbReference>
<dbReference type="PROSITE" id="PS50850">
    <property type="entry name" value="MFS"/>
    <property type="match status" value="1"/>
</dbReference>
<feature type="domain" description="Major facilitator superfamily (MFS) profile" evidence="10">
    <location>
        <begin position="23"/>
        <end position="428"/>
    </location>
</feature>
<feature type="transmembrane region" description="Helical" evidence="9">
    <location>
        <begin position="402"/>
        <end position="420"/>
    </location>
</feature>
<keyword evidence="6" id="KW-0769">Symport</keyword>
<keyword evidence="7 9" id="KW-1133">Transmembrane helix</keyword>
<reference evidence="11 12" key="1">
    <citation type="submission" date="2019-08" db="EMBL/GenBank/DDBJ databases">
        <authorList>
            <person name="Peeters C."/>
        </authorList>
    </citation>
    <scope>NUCLEOTIDE SEQUENCE [LARGE SCALE GENOMIC DNA]</scope>
    <source>
        <strain evidence="11 12">LMG 31106</strain>
    </source>
</reference>
<dbReference type="SUPFAM" id="SSF103473">
    <property type="entry name" value="MFS general substrate transporter"/>
    <property type="match status" value="1"/>
</dbReference>
<evidence type="ECO:0000256" key="3">
    <source>
        <dbReference type="ARBA" id="ARBA00022448"/>
    </source>
</evidence>
<feature type="transmembrane region" description="Helical" evidence="9">
    <location>
        <begin position="119"/>
        <end position="138"/>
    </location>
</feature>